<sequence length="91" mass="10350">MLRLFLGYLKPQEGKPTLWELDSDYYLHFSGIGDDVFPDKCLEATVKAVGHGRILALVPTCREDFSRLKLTSFEKLIAKTCISMKNVKTLQ</sequence>
<gene>
    <name evidence="1" type="ORF">Patl1_26183</name>
</gene>
<reference evidence="2" key="1">
    <citation type="journal article" date="2023" name="G3 (Bethesda)">
        <title>Genome assembly and association tests identify interacting loci associated with vigor, precocity, and sex in interspecific pistachio rootstocks.</title>
        <authorList>
            <person name="Palmer W."/>
            <person name="Jacygrad E."/>
            <person name="Sagayaradj S."/>
            <person name="Cavanaugh K."/>
            <person name="Han R."/>
            <person name="Bertier L."/>
            <person name="Beede B."/>
            <person name="Kafkas S."/>
            <person name="Golino D."/>
            <person name="Preece J."/>
            <person name="Michelmore R."/>
        </authorList>
    </citation>
    <scope>NUCLEOTIDE SEQUENCE [LARGE SCALE GENOMIC DNA]</scope>
</reference>
<evidence type="ECO:0000313" key="1">
    <source>
        <dbReference type="EMBL" id="KAJ0093300.1"/>
    </source>
</evidence>
<accession>A0ACC1B2Y7</accession>
<organism evidence="1 2">
    <name type="scientific">Pistacia atlantica</name>
    <dbReference type="NCBI Taxonomy" id="434234"/>
    <lineage>
        <taxon>Eukaryota</taxon>
        <taxon>Viridiplantae</taxon>
        <taxon>Streptophyta</taxon>
        <taxon>Embryophyta</taxon>
        <taxon>Tracheophyta</taxon>
        <taxon>Spermatophyta</taxon>
        <taxon>Magnoliopsida</taxon>
        <taxon>eudicotyledons</taxon>
        <taxon>Gunneridae</taxon>
        <taxon>Pentapetalae</taxon>
        <taxon>rosids</taxon>
        <taxon>malvids</taxon>
        <taxon>Sapindales</taxon>
        <taxon>Anacardiaceae</taxon>
        <taxon>Pistacia</taxon>
    </lineage>
</organism>
<dbReference type="EMBL" id="CM047903">
    <property type="protein sequence ID" value="KAJ0093300.1"/>
    <property type="molecule type" value="Genomic_DNA"/>
</dbReference>
<keyword evidence="2" id="KW-1185">Reference proteome</keyword>
<proteinExistence type="predicted"/>
<dbReference type="Proteomes" id="UP001164250">
    <property type="component" value="Chromosome 7"/>
</dbReference>
<comment type="caution">
    <text evidence="1">The sequence shown here is derived from an EMBL/GenBank/DDBJ whole genome shotgun (WGS) entry which is preliminary data.</text>
</comment>
<evidence type="ECO:0000313" key="2">
    <source>
        <dbReference type="Proteomes" id="UP001164250"/>
    </source>
</evidence>
<name>A0ACC1B2Y7_9ROSI</name>
<protein>
    <submittedName>
        <fullName evidence="1">Uncharacterized protein</fullName>
    </submittedName>
</protein>